<keyword evidence="4" id="KW-1185">Reference proteome</keyword>
<evidence type="ECO:0000313" key="3">
    <source>
        <dbReference type="EMBL" id="NGZ75357.1"/>
    </source>
</evidence>
<dbReference type="PANTHER" id="PTHR33886">
    <property type="entry name" value="UNSATURATED RHAMNOGALACTURONAN HYDROLASE (EUROFUNG)"/>
    <property type="match status" value="1"/>
</dbReference>
<accession>A0ABX0FBE8</accession>
<dbReference type="EMBL" id="JAAFGS010000002">
    <property type="protein sequence ID" value="NGZ75357.1"/>
    <property type="molecule type" value="Genomic_DNA"/>
</dbReference>
<protein>
    <submittedName>
        <fullName evidence="3">Glycoside hydrolase family 105 protein</fullName>
    </submittedName>
</protein>
<evidence type="ECO:0000256" key="1">
    <source>
        <dbReference type="ARBA" id="ARBA00022801"/>
    </source>
</evidence>
<dbReference type="InterPro" id="IPR012341">
    <property type="entry name" value="6hp_glycosidase-like_sf"/>
</dbReference>
<name>A0ABX0FBE8_9BACL</name>
<organism evidence="3 4">
    <name type="scientific">Saccharibacillus alkalitolerans</name>
    <dbReference type="NCBI Taxonomy" id="2705290"/>
    <lineage>
        <taxon>Bacteria</taxon>
        <taxon>Bacillati</taxon>
        <taxon>Bacillota</taxon>
        <taxon>Bacilli</taxon>
        <taxon>Bacillales</taxon>
        <taxon>Paenibacillaceae</taxon>
        <taxon>Saccharibacillus</taxon>
    </lineage>
</organism>
<keyword evidence="1 3" id="KW-0378">Hydrolase</keyword>
<evidence type="ECO:0000256" key="2">
    <source>
        <dbReference type="SAM" id="MobiDB-lite"/>
    </source>
</evidence>
<sequence>MTTLTKESLEETILKVIERMKDMRGSIKETAPIGIISMENWEWPQGVGLFALYGYYRETGDRALLDFLTDWFDARIAEGLPAKNVNTMCPMLTLAYVAEETGRPDYFDLCRDWLDYVLRDMPRTEEGGIQHEVSGSANEGQLWDDTLYMTVLFTAKMGVLLKEDACIQESVRQFLVHLKYLTDPATGLFFHGWTFLEGGHHFAKALWARGNSWYTAGLVDYLDMTEQPEGVRSFLLSSLRRQADKLLELQSPEGAWHTLLDEPDSYLETSATAAFAYGMLKAYRRGYLEEAYRDSALLALDYVLGQIDADGVVQGVSYGTGMGRTLQAYRDIPICPMPYGQSMALLLLVEAMKHEGGAAEGSGSHGPKRTAESRGEGGRSDG</sequence>
<dbReference type="RefSeq" id="WP_166273750.1">
    <property type="nucleotide sequence ID" value="NZ_JAAFGS010000002.1"/>
</dbReference>
<proteinExistence type="predicted"/>
<dbReference type="Proteomes" id="UP000800303">
    <property type="component" value="Unassembled WGS sequence"/>
</dbReference>
<evidence type="ECO:0000313" key="4">
    <source>
        <dbReference type="Proteomes" id="UP000800303"/>
    </source>
</evidence>
<dbReference type="GO" id="GO:0016787">
    <property type="term" value="F:hydrolase activity"/>
    <property type="evidence" value="ECO:0007669"/>
    <property type="project" value="UniProtKB-KW"/>
</dbReference>
<feature type="compositionally biased region" description="Basic and acidic residues" evidence="2">
    <location>
        <begin position="369"/>
        <end position="382"/>
    </location>
</feature>
<reference evidence="3 4" key="1">
    <citation type="submission" date="2020-01" db="EMBL/GenBank/DDBJ databases">
        <title>Polyphasic characterisation and genomic insights into a novel alkali tolerant bacterium VR-M41.</title>
        <authorList>
            <person name="Vemuluri V.R."/>
        </authorList>
    </citation>
    <scope>NUCLEOTIDE SEQUENCE [LARGE SCALE GENOMIC DNA]</scope>
    <source>
        <strain evidence="3 4">VR-M41</strain>
    </source>
</reference>
<dbReference type="InterPro" id="IPR008928">
    <property type="entry name" value="6-hairpin_glycosidase_sf"/>
</dbReference>
<dbReference type="SUPFAM" id="SSF48208">
    <property type="entry name" value="Six-hairpin glycosidases"/>
    <property type="match status" value="1"/>
</dbReference>
<comment type="caution">
    <text evidence="3">The sequence shown here is derived from an EMBL/GenBank/DDBJ whole genome shotgun (WGS) entry which is preliminary data.</text>
</comment>
<gene>
    <name evidence="3" type="ORF">GYN08_08495</name>
</gene>
<dbReference type="Pfam" id="PF07470">
    <property type="entry name" value="Glyco_hydro_88"/>
    <property type="match status" value="1"/>
</dbReference>
<dbReference type="Gene3D" id="1.50.10.10">
    <property type="match status" value="1"/>
</dbReference>
<dbReference type="InterPro" id="IPR052043">
    <property type="entry name" value="PolySaccharide_Degr_Enz"/>
</dbReference>
<dbReference type="PANTHER" id="PTHR33886:SF8">
    <property type="entry name" value="UNSATURATED RHAMNOGALACTURONAN HYDROLASE (EUROFUNG)"/>
    <property type="match status" value="1"/>
</dbReference>
<feature type="region of interest" description="Disordered" evidence="2">
    <location>
        <begin position="357"/>
        <end position="382"/>
    </location>
</feature>
<dbReference type="InterPro" id="IPR010905">
    <property type="entry name" value="Glyco_hydro_88"/>
</dbReference>